<accession>A0A485KG17</accession>
<dbReference type="EMBL" id="CAADRA010003607">
    <property type="protein sequence ID" value="VFT83993.1"/>
    <property type="molecule type" value="Genomic_DNA"/>
</dbReference>
<dbReference type="Pfam" id="PF00520">
    <property type="entry name" value="Ion_trans"/>
    <property type="match status" value="1"/>
</dbReference>
<dbReference type="PANTHER" id="PTHR11537">
    <property type="entry name" value="VOLTAGE-GATED POTASSIUM CHANNEL"/>
    <property type="match status" value="1"/>
</dbReference>
<evidence type="ECO:0000256" key="3">
    <source>
        <dbReference type="ARBA" id="ARBA00022538"/>
    </source>
</evidence>
<dbReference type="GO" id="GO:0005249">
    <property type="term" value="F:voltage-gated potassium channel activity"/>
    <property type="evidence" value="ECO:0007669"/>
    <property type="project" value="InterPro"/>
</dbReference>
<evidence type="ECO:0000256" key="4">
    <source>
        <dbReference type="ARBA" id="ARBA00022692"/>
    </source>
</evidence>
<dbReference type="Gene3D" id="1.20.120.350">
    <property type="entry name" value="Voltage-gated potassium channels. Chain C"/>
    <property type="match status" value="1"/>
</dbReference>
<dbReference type="PANTHER" id="PTHR11537:SF254">
    <property type="entry name" value="POTASSIUM VOLTAGE-GATED CHANNEL PROTEIN SHAB"/>
    <property type="match status" value="1"/>
</dbReference>
<feature type="transmembrane region" description="Helical" evidence="13">
    <location>
        <begin position="60"/>
        <end position="81"/>
    </location>
</feature>
<dbReference type="AlphaFoldDB" id="A0A485KG17"/>
<feature type="region of interest" description="Disordered" evidence="12">
    <location>
        <begin position="332"/>
        <end position="353"/>
    </location>
</feature>
<evidence type="ECO:0000256" key="2">
    <source>
        <dbReference type="ARBA" id="ARBA00022448"/>
    </source>
</evidence>
<dbReference type="InterPro" id="IPR028325">
    <property type="entry name" value="VG_K_chnl"/>
</dbReference>
<evidence type="ECO:0000256" key="9">
    <source>
        <dbReference type="ARBA" id="ARBA00023065"/>
    </source>
</evidence>
<proteinExistence type="predicted"/>
<keyword evidence="17" id="KW-1185">Reference proteome</keyword>
<evidence type="ECO:0000256" key="13">
    <source>
        <dbReference type="SAM" id="Phobius"/>
    </source>
</evidence>
<evidence type="ECO:0000256" key="11">
    <source>
        <dbReference type="ARBA" id="ARBA00023303"/>
    </source>
</evidence>
<keyword evidence="3" id="KW-0633">Potassium transport</keyword>
<dbReference type="GO" id="GO:0001508">
    <property type="term" value="P:action potential"/>
    <property type="evidence" value="ECO:0007669"/>
    <property type="project" value="TreeGrafter"/>
</dbReference>
<reference evidence="15" key="2">
    <citation type="submission" date="2019-06" db="EMBL/GenBank/DDBJ databases">
        <title>Genomics analysis of Aphanomyces spp. identifies a new class of oomycete effector associated with host adaptation.</title>
        <authorList>
            <person name="Gaulin E."/>
        </authorList>
    </citation>
    <scope>NUCLEOTIDE SEQUENCE</scope>
    <source>
        <strain evidence="15">CBS 578.67</strain>
    </source>
</reference>
<dbReference type="PRINTS" id="PR00169">
    <property type="entry name" value="KCHANNEL"/>
</dbReference>
<feature type="transmembrane region" description="Helical" evidence="13">
    <location>
        <begin position="12"/>
        <end position="29"/>
    </location>
</feature>
<dbReference type="Proteomes" id="UP000332933">
    <property type="component" value="Unassembled WGS sequence"/>
</dbReference>
<sequence length="476" mass="53097">MSDMTTRWLPIELYFAVIFTAEWLLRLYASRNRSAFFRTFGTWIDIVAITPFYAEIVTCLVTGLPPIFAIVPTFPTFLSVLPTTKTLRVLKLSRHFKSTMVLARTAEFTYQRLMIPLFFLFLGCIMAGAIFYEMERGTQCFAKRRCVWWEKDIMTKELGAPFPQGKRIQVQVDKLTILTDMLRSTWMSIVTFTTVGYGDMKPRTPFGKLLDIICTIFGSCYTAMPLSLIGGQFYSCYEQFLKDHDQMKRGETVTPPTFDAVIARRTRRQSIIGTTDAPILGQFVTLTRLLNEVILNTCRINAMAPEPARLMNGGLPLPPILNSVIQGAEKTRQSVRRMSSVGSDRASSDSGKKITDVARTATALEQKARAVSALLTNIKAATSLTQTIVLNFSIVVEKLIHDDNVDAEDLEASEGSPPRPPPRASQTVLLGSYQRELQAETTPIVVPTILLSTAEGDGETDRSSVVVPTDIKIDNT</sequence>
<evidence type="ECO:0000256" key="8">
    <source>
        <dbReference type="ARBA" id="ARBA00022989"/>
    </source>
</evidence>
<dbReference type="InterPro" id="IPR027359">
    <property type="entry name" value="Volt_channel_dom_sf"/>
</dbReference>
<evidence type="ECO:0000256" key="5">
    <source>
        <dbReference type="ARBA" id="ARBA00022826"/>
    </source>
</evidence>
<keyword evidence="8 13" id="KW-1133">Transmembrane helix</keyword>
<evidence type="ECO:0000256" key="10">
    <source>
        <dbReference type="ARBA" id="ARBA00023136"/>
    </source>
</evidence>
<gene>
    <name evidence="16" type="primary">Aste57867_7046</name>
    <name evidence="15" type="ORF">As57867_007023</name>
    <name evidence="16" type="ORF">ASTE57867_7046</name>
</gene>
<evidence type="ECO:0000313" key="16">
    <source>
        <dbReference type="EMBL" id="VFT83993.1"/>
    </source>
</evidence>
<keyword evidence="7" id="KW-0630">Potassium</keyword>
<comment type="subcellular location">
    <subcellularLocation>
        <location evidence="1">Membrane</location>
        <topology evidence="1">Multi-pass membrane protein</topology>
    </subcellularLocation>
</comment>
<dbReference type="InterPro" id="IPR005821">
    <property type="entry name" value="Ion_trans_dom"/>
</dbReference>
<evidence type="ECO:0000313" key="15">
    <source>
        <dbReference type="EMBL" id="KAF0705435.1"/>
    </source>
</evidence>
<dbReference type="OrthoDB" id="70273at2759"/>
<feature type="transmembrane region" description="Helical" evidence="13">
    <location>
        <begin position="113"/>
        <end position="132"/>
    </location>
</feature>
<reference evidence="16 17" key="1">
    <citation type="submission" date="2019-03" db="EMBL/GenBank/DDBJ databases">
        <authorList>
            <person name="Gaulin E."/>
            <person name="Dumas B."/>
        </authorList>
    </citation>
    <scope>NUCLEOTIDE SEQUENCE [LARGE SCALE GENOMIC DNA]</scope>
    <source>
        <strain evidence="16">CBS 568.67</strain>
    </source>
</reference>
<feature type="region of interest" description="Disordered" evidence="12">
    <location>
        <begin position="455"/>
        <end position="476"/>
    </location>
</feature>
<evidence type="ECO:0000256" key="1">
    <source>
        <dbReference type="ARBA" id="ARBA00004141"/>
    </source>
</evidence>
<keyword evidence="11" id="KW-0407">Ion channel</keyword>
<dbReference type="SUPFAM" id="SSF81324">
    <property type="entry name" value="Voltage-gated potassium channels"/>
    <property type="match status" value="1"/>
</dbReference>
<dbReference type="GO" id="GO:0008076">
    <property type="term" value="C:voltage-gated potassium channel complex"/>
    <property type="evidence" value="ECO:0007669"/>
    <property type="project" value="InterPro"/>
</dbReference>
<feature type="domain" description="Ion transport" evidence="14">
    <location>
        <begin position="6"/>
        <end position="239"/>
    </location>
</feature>
<keyword evidence="9" id="KW-0406">Ion transport</keyword>
<evidence type="ECO:0000259" key="14">
    <source>
        <dbReference type="Pfam" id="PF00520"/>
    </source>
</evidence>
<evidence type="ECO:0000256" key="6">
    <source>
        <dbReference type="ARBA" id="ARBA00022882"/>
    </source>
</evidence>
<keyword evidence="10 13" id="KW-0472">Membrane</keyword>
<dbReference type="EMBL" id="VJMH01003595">
    <property type="protein sequence ID" value="KAF0705435.1"/>
    <property type="molecule type" value="Genomic_DNA"/>
</dbReference>
<keyword evidence="2" id="KW-0813">Transport</keyword>
<keyword evidence="6" id="KW-0851">Voltage-gated channel</keyword>
<organism evidence="16 17">
    <name type="scientific">Aphanomyces stellatus</name>
    <dbReference type="NCBI Taxonomy" id="120398"/>
    <lineage>
        <taxon>Eukaryota</taxon>
        <taxon>Sar</taxon>
        <taxon>Stramenopiles</taxon>
        <taxon>Oomycota</taxon>
        <taxon>Saprolegniomycetes</taxon>
        <taxon>Saprolegniales</taxon>
        <taxon>Verrucalvaceae</taxon>
        <taxon>Aphanomyces</taxon>
    </lineage>
</organism>
<keyword evidence="4 13" id="KW-0812">Transmembrane</keyword>
<evidence type="ECO:0000313" key="17">
    <source>
        <dbReference type="Proteomes" id="UP000332933"/>
    </source>
</evidence>
<name>A0A485KG17_9STRA</name>
<protein>
    <submittedName>
        <fullName evidence="16">Aste57867_7046 protein</fullName>
    </submittedName>
</protein>
<dbReference type="Gene3D" id="1.10.287.70">
    <property type="match status" value="1"/>
</dbReference>
<evidence type="ECO:0000256" key="7">
    <source>
        <dbReference type="ARBA" id="ARBA00022958"/>
    </source>
</evidence>
<evidence type="ECO:0000256" key="12">
    <source>
        <dbReference type="SAM" id="MobiDB-lite"/>
    </source>
</evidence>
<keyword evidence="5" id="KW-0631">Potassium channel</keyword>